<feature type="region of interest" description="Disordered" evidence="1">
    <location>
        <begin position="1"/>
        <end position="39"/>
    </location>
</feature>
<dbReference type="AlphaFoldDB" id="A0AB34IDS5"/>
<comment type="caution">
    <text evidence="2">The sequence shown here is derived from an EMBL/GenBank/DDBJ whole genome shotgun (WGS) entry which is preliminary data.</text>
</comment>
<reference evidence="2 3" key="1">
    <citation type="journal article" date="2024" name="Science">
        <title>Giant polyketide synthase enzymes in the biosynthesis of giant marine polyether toxins.</title>
        <authorList>
            <person name="Fallon T.R."/>
            <person name="Shende V.V."/>
            <person name="Wierzbicki I.H."/>
            <person name="Pendleton A.L."/>
            <person name="Watervoot N.F."/>
            <person name="Auber R.P."/>
            <person name="Gonzalez D.J."/>
            <person name="Wisecaver J.H."/>
            <person name="Moore B.S."/>
        </authorList>
    </citation>
    <scope>NUCLEOTIDE SEQUENCE [LARGE SCALE GENOMIC DNA]</scope>
    <source>
        <strain evidence="2 3">12B1</strain>
    </source>
</reference>
<evidence type="ECO:0000256" key="1">
    <source>
        <dbReference type="SAM" id="MobiDB-lite"/>
    </source>
</evidence>
<sequence length="231" mass="24665">MGNQQGAPRRQETFAAPTRVGVPPALQRPLAAPPHAPPVRVSDAEASQLAAFTGAELEVCRRVLADCRGDAHAASEALLLSGGREVMCFTIPDGATPGQAVRVSTPRGMVEVTIPEGFGGGDSLTFQLPTPAERPAVAVARPVSDQPPPSMPTSEAVPPSRAVEYPEAVAVPPTPAHTTIILEHGRTFPVARPYYGYPGYYDPYYYYDPYTPLLFSSLLLSPLLISPFLWC</sequence>
<gene>
    <name evidence="2" type="ORF">AB1Y20_014609</name>
</gene>
<keyword evidence="3" id="KW-1185">Reference proteome</keyword>
<accession>A0AB34IDS5</accession>
<proteinExistence type="predicted"/>
<organism evidence="2 3">
    <name type="scientific">Prymnesium parvum</name>
    <name type="common">Toxic golden alga</name>
    <dbReference type="NCBI Taxonomy" id="97485"/>
    <lineage>
        <taxon>Eukaryota</taxon>
        <taxon>Haptista</taxon>
        <taxon>Haptophyta</taxon>
        <taxon>Prymnesiophyceae</taxon>
        <taxon>Prymnesiales</taxon>
        <taxon>Prymnesiaceae</taxon>
        <taxon>Prymnesium</taxon>
    </lineage>
</organism>
<evidence type="ECO:0000313" key="3">
    <source>
        <dbReference type="Proteomes" id="UP001515480"/>
    </source>
</evidence>
<dbReference type="Proteomes" id="UP001515480">
    <property type="component" value="Unassembled WGS sequence"/>
</dbReference>
<name>A0AB34IDS5_PRYPA</name>
<evidence type="ECO:0000313" key="2">
    <source>
        <dbReference type="EMBL" id="KAL1495968.1"/>
    </source>
</evidence>
<dbReference type="EMBL" id="JBGBPQ010000030">
    <property type="protein sequence ID" value="KAL1495968.1"/>
    <property type="molecule type" value="Genomic_DNA"/>
</dbReference>
<protein>
    <submittedName>
        <fullName evidence="2">Uncharacterized protein</fullName>
    </submittedName>
</protein>